<evidence type="ECO:0000256" key="1">
    <source>
        <dbReference type="SAM" id="MobiDB-lite"/>
    </source>
</evidence>
<proteinExistence type="predicted"/>
<feature type="compositionally biased region" description="Polar residues" evidence="1">
    <location>
        <begin position="330"/>
        <end position="351"/>
    </location>
</feature>
<accession>A0A2X2E9W5</accession>
<dbReference type="AlphaFoldDB" id="A0A2X2E9W5"/>
<feature type="compositionally biased region" description="Polar residues" evidence="1">
    <location>
        <begin position="13"/>
        <end position="26"/>
    </location>
</feature>
<sequence>MVSAMRKPDDPSESSFQPSPDNSGTTSPSFMLSDDDLSLNLLADMENPPKTEPGPVIADLQSVTSKSQQEISPAEAVDLVMPDMQETAGIQLPSTSDPSSEPMAPSHETGNVVDINRSKKREGAPISARISDRLVPQGPENIQATASGLSDLYILPNEPSHSNEAISATAMGLSDSPSAHPQRSQVEAAAREQQLKAKRIQELLDINFWHSAQSRLLRPVENGGLRTHIDSYQHSVAFSVAKAGLGGFLPGKLELNLATNRIQANFRKISAEEVAKAMIECGKAAGWTTMSFEGSREFIQIAHQLASKEGINVVTPDELRLMAKQKQTMAHNTVQQQQVASPTPSSASNDRSLVEDRDLPSPFSR</sequence>
<reference evidence="2 3" key="1">
    <citation type="submission" date="2018-06" db="EMBL/GenBank/DDBJ databases">
        <authorList>
            <consortium name="Pathogen Informatics"/>
            <person name="Doyle S."/>
        </authorList>
    </citation>
    <scope>NUCLEOTIDE SEQUENCE [LARGE SCALE GENOMIC DNA]</scope>
    <source>
        <strain evidence="2 3">NCTC11842</strain>
    </source>
</reference>
<feature type="compositionally biased region" description="Low complexity" evidence="1">
    <location>
        <begin position="27"/>
        <end position="44"/>
    </location>
</feature>
<evidence type="ECO:0000313" key="3">
    <source>
        <dbReference type="Proteomes" id="UP000250443"/>
    </source>
</evidence>
<feature type="region of interest" description="Disordered" evidence="1">
    <location>
        <begin position="330"/>
        <end position="365"/>
    </location>
</feature>
<feature type="region of interest" description="Disordered" evidence="1">
    <location>
        <begin position="1"/>
        <end position="139"/>
    </location>
</feature>
<evidence type="ECO:0000313" key="2">
    <source>
        <dbReference type="EMBL" id="SPZ04939.1"/>
    </source>
</evidence>
<gene>
    <name evidence="2" type="ORF">NCTC11842_01459</name>
</gene>
<name>A0A2X2E9W5_PSELU</name>
<dbReference type="Proteomes" id="UP000250443">
    <property type="component" value="Unassembled WGS sequence"/>
</dbReference>
<organism evidence="2 3">
    <name type="scientific">Pseudomonas luteola</name>
    <dbReference type="NCBI Taxonomy" id="47886"/>
    <lineage>
        <taxon>Bacteria</taxon>
        <taxon>Pseudomonadati</taxon>
        <taxon>Pseudomonadota</taxon>
        <taxon>Gammaproteobacteria</taxon>
        <taxon>Pseudomonadales</taxon>
        <taxon>Pseudomonadaceae</taxon>
        <taxon>Pseudomonas</taxon>
    </lineage>
</organism>
<protein>
    <recommendedName>
        <fullName evidence="4">Large polyvalent protein-associated domain-containing protein</fullName>
    </recommendedName>
</protein>
<evidence type="ECO:0008006" key="4">
    <source>
        <dbReference type="Google" id="ProtNLM"/>
    </source>
</evidence>
<feature type="compositionally biased region" description="Basic and acidic residues" evidence="1">
    <location>
        <begin position="1"/>
        <end position="10"/>
    </location>
</feature>
<feature type="compositionally biased region" description="Polar residues" evidence="1">
    <location>
        <begin position="61"/>
        <end position="71"/>
    </location>
</feature>
<dbReference type="EMBL" id="UAUF01000010">
    <property type="protein sequence ID" value="SPZ04939.1"/>
    <property type="molecule type" value="Genomic_DNA"/>
</dbReference>